<feature type="transmembrane region" description="Helical" evidence="7">
    <location>
        <begin position="202"/>
        <end position="228"/>
    </location>
</feature>
<keyword evidence="4 7" id="KW-1133">Transmembrane helix</keyword>
<dbReference type="InterPro" id="IPR008915">
    <property type="entry name" value="Peptidase_M50"/>
</dbReference>
<evidence type="ECO:0000256" key="4">
    <source>
        <dbReference type="ARBA" id="ARBA00022989"/>
    </source>
</evidence>
<comment type="similarity">
    <text evidence="2">Belongs to the peptidase M50A family.</text>
</comment>
<dbReference type="PRINTS" id="PR01000">
    <property type="entry name" value="SREBPS2PTASE"/>
</dbReference>
<evidence type="ECO:0000256" key="5">
    <source>
        <dbReference type="ARBA" id="ARBA00023136"/>
    </source>
</evidence>
<keyword evidence="11" id="KW-1185">Reference proteome</keyword>
<dbReference type="PANTHER" id="PTHR13325:SF3">
    <property type="entry name" value="MEMBRANE-BOUND TRANSCRIPTION FACTOR SITE-2 PROTEASE"/>
    <property type="match status" value="1"/>
</dbReference>
<evidence type="ECO:0000313" key="11">
    <source>
        <dbReference type="Proteomes" id="UP000703269"/>
    </source>
</evidence>
<dbReference type="PANTHER" id="PTHR13325">
    <property type="entry name" value="PROTEASE M50 MEMBRANE-BOUND TRANSCRIPTION FACTOR SITE 2 PROTEASE"/>
    <property type="match status" value="1"/>
</dbReference>
<dbReference type="GO" id="GO:0012505">
    <property type="term" value="C:endomembrane system"/>
    <property type="evidence" value="ECO:0007669"/>
    <property type="project" value="UniProtKB-SubCell"/>
</dbReference>
<evidence type="ECO:0000259" key="9">
    <source>
        <dbReference type="Pfam" id="PF02163"/>
    </source>
</evidence>
<proteinExistence type="inferred from homology"/>
<evidence type="ECO:0000256" key="6">
    <source>
        <dbReference type="ARBA" id="ARBA00032658"/>
    </source>
</evidence>
<accession>A0A9P3LFS3</accession>
<dbReference type="OrthoDB" id="7694678at2759"/>
<dbReference type="GO" id="GO:1905897">
    <property type="term" value="P:regulation of response to endoplasmic reticulum stress"/>
    <property type="evidence" value="ECO:0007669"/>
    <property type="project" value="TreeGrafter"/>
</dbReference>
<feature type="transmembrane region" description="Helical" evidence="7">
    <location>
        <begin position="240"/>
        <end position="263"/>
    </location>
</feature>
<evidence type="ECO:0000256" key="7">
    <source>
        <dbReference type="SAM" id="Phobius"/>
    </source>
</evidence>
<evidence type="ECO:0000256" key="3">
    <source>
        <dbReference type="ARBA" id="ARBA00022692"/>
    </source>
</evidence>
<dbReference type="InterPro" id="IPR036034">
    <property type="entry name" value="PDZ_sf"/>
</dbReference>
<organism evidence="10 11">
    <name type="scientific">Phanerochaete sordida</name>
    <dbReference type="NCBI Taxonomy" id="48140"/>
    <lineage>
        <taxon>Eukaryota</taxon>
        <taxon>Fungi</taxon>
        <taxon>Dikarya</taxon>
        <taxon>Basidiomycota</taxon>
        <taxon>Agaricomycotina</taxon>
        <taxon>Agaricomycetes</taxon>
        <taxon>Polyporales</taxon>
        <taxon>Phanerochaetaceae</taxon>
        <taxon>Phanerochaete</taxon>
    </lineage>
</organism>
<feature type="transmembrane region" description="Helical" evidence="7">
    <location>
        <begin position="458"/>
        <end position="484"/>
    </location>
</feature>
<reference evidence="10 11" key="1">
    <citation type="submission" date="2021-08" db="EMBL/GenBank/DDBJ databases">
        <title>Draft Genome Sequence of Phanerochaete sordida strain YK-624.</title>
        <authorList>
            <person name="Mori T."/>
            <person name="Dohra H."/>
            <person name="Suzuki T."/>
            <person name="Kawagishi H."/>
            <person name="Hirai H."/>
        </authorList>
    </citation>
    <scope>NUCLEOTIDE SEQUENCE [LARGE SCALE GENOMIC DNA]</scope>
    <source>
        <strain evidence="10 11">YK-624</strain>
    </source>
</reference>
<evidence type="ECO:0000256" key="1">
    <source>
        <dbReference type="ARBA" id="ARBA00004127"/>
    </source>
</evidence>
<keyword evidence="3 7" id="KW-0812">Transmembrane</keyword>
<keyword evidence="5 7" id="KW-0472">Membrane</keyword>
<evidence type="ECO:0000256" key="2">
    <source>
        <dbReference type="ARBA" id="ARBA00009989"/>
    </source>
</evidence>
<dbReference type="SUPFAM" id="SSF50156">
    <property type="entry name" value="PDZ domain-like"/>
    <property type="match status" value="1"/>
</dbReference>
<sequence length="558" mass="60235">MAALSLLTALAVFWLAVHAVHHVWARRHAARSVLPTLAALRRKRLDVTLRHAYLHLETARFNDLHDRVALRFARGRRALWQRAAHTFYNVGSAAGVLGMLVAIGLLCATAFWSLSSLWRPPATVPPPAPAFHKRSLNAPDFGAHPATGTHANAGDGPVQLLIPGVTLPMSHLPLLLLALFVCQVIHEAGHAITAAMEQVPLLGVGASLLVLLPSAHVSLPAAGLAALAPPARLRIIAAGAFHNIVLWLALASASQLGLGAALWSCVGYRDVGAYGRVVVAVEEGSPVQAALPVGAVILQIDDTPLTSTHSSQDLWSLYASRNSERQSTEHLRWCMDSAWFLGQPTSCCDAQDPMSSSACFVSDAVESHVPDRAQRCASTLEVLRPGLEVVKRCTAAADCAEGSVCIRPRGDQRIMRVDFTAPGRDDAHHTMVWSGPPEEFFEDVETSAYMPRYSFLPVWLPALIGTVMGYISTLTLSLFLFNLLPLPYLDGSQLLDALTDLAVSIPSDKQPDIELGTARASSPPRTPHWYPRAKRAAQLTLQLLLLLSLLSALWRAYG</sequence>
<keyword evidence="8" id="KW-0732">Signal</keyword>
<feature type="domain" description="Peptidase M50" evidence="9">
    <location>
        <begin position="175"/>
        <end position="275"/>
    </location>
</feature>
<dbReference type="GO" id="GO:0004222">
    <property type="term" value="F:metalloendopeptidase activity"/>
    <property type="evidence" value="ECO:0007669"/>
    <property type="project" value="InterPro"/>
</dbReference>
<dbReference type="InterPro" id="IPR001193">
    <property type="entry name" value="MBTPS2"/>
</dbReference>
<dbReference type="Pfam" id="PF02163">
    <property type="entry name" value="Peptidase_M50"/>
    <property type="match status" value="1"/>
</dbReference>
<dbReference type="GO" id="GO:0031293">
    <property type="term" value="P:membrane protein intracellular domain proteolysis"/>
    <property type="evidence" value="ECO:0007669"/>
    <property type="project" value="TreeGrafter"/>
</dbReference>
<feature type="chain" id="PRO_5040136689" description="Endopeptidase S2P" evidence="8">
    <location>
        <begin position="20"/>
        <end position="558"/>
    </location>
</feature>
<evidence type="ECO:0000256" key="8">
    <source>
        <dbReference type="SAM" id="SignalP"/>
    </source>
</evidence>
<dbReference type="GO" id="GO:0016020">
    <property type="term" value="C:membrane"/>
    <property type="evidence" value="ECO:0007669"/>
    <property type="project" value="InterPro"/>
</dbReference>
<gene>
    <name evidence="10" type="ORF">PsYK624_084760</name>
</gene>
<name>A0A9P3LFS3_9APHY</name>
<comment type="caution">
    <text evidence="10">The sequence shown here is derived from an EMBL/GenBank/DDBJ whole genome shotgun (WGS) entry which is preliminary data.</text>
</comment>
<feature type="transmembrane region" description="Helical" evidence="7">
    <location>
        <begin position="539"/>
        <end position="557"/>
    </location>
</feature>
<protein>
    <recommendedName>
        <fullName evidence="6">Endopeptidase S2P</fullName>
    </recommendedName>
</protein>
<comment type="subcellular location">
    <subcellularLocation>
        <location evidence="1">Endomembrane system</location>
        <topology evidence="1">Multi-pass membrane protein</topology>
    </subcellularLocation>
</comment>
<dbReference type="GO" id="GO:0005737">
    <property type="term" value="C:cytoplasm"/>
    <property type="evidence" value="ECO:0007669"/>
    <property type="project" value="TreeGrafter"/>
</dbReference>
<evidence type="ECO:0000313" key="10">
    <source>
        <dbReference type="EMBL" id="GJE92322.1"/>
    </source>
</evidence>
<dbReference type="AlphaFoldDB" id="A0A9P3LFS3"/>
<feature type="signal peptide" evidence="8">
    <location>
        <begin position="1"/>
        <end position="19"/>
    </location>
</feature>
<feature type="transmembrane region" description="Helical" evidence="7">
    <location>
        <begin position="87"/>
        <end position="112"/>
    </location>
</feature>
<dbReference type="EMBL" id="BPQB01000026">
    <property type="protein sequence ID" value="GJE92322.1"/>
    <property type="molecule type" value="Genomic_DNA"/>
</dbReference>
<dbReference type="Proteomes" id="UP000703269">
    <property type="component" value="Unassembled WGS sequence"/>
</dbReference>